<comment type="caution">
    <text evidence="1">The sequence shown here is derived from an EMBL/GenBank/DDBJ whole genome shotgun (WGS) entry which is preliminary data.</text>
</comment>
<protein>
    <submittedName>
        <fullName evidence="1">Uncharacterized protein</fullName>
    </submittedName>
</protein>
<dbReference type="AlphaFoldDB" id="A0A813DVX8"/>
<sequence length="256" mass="28668">MVIKVAFKNSSQGSERLKKLVDFTFDLLRQCSSKAQKDVARHCCTSLGALGWIVKDELVLVKKIADWLLDTVESFVGYPEVVHEGLVALVELCKERMEIFGIDVSRHEPGQDGQEDTIAHHLRDKALGLAYTCEARSDFSDDTLNQVYKLLAHTHPLEEVVRFIVANAQAGKNRSWKGMLWSVLDEINDSLSPHITSWTKVQDAGQPRRRTTFPYACRSQPFGMCQISDWCLVWNCSVSKAFATQTSSSISSAKAS</sequence>
<dbReference type="Proteomes" id="UP000654075">
    <property type="component" value="Unassembled WGS sequence"/>
</dbReference>
<gene>
    <name evidence="1" type="ORF">PGLA1383_LOCUS9185</name>
</gene>
<keyword evidence="2" id="KW-1185">Reference proteome</keyword>
<evidence type="ECO:0000313" key="1">
    <source>
        <dbReference type="EMBL" id="CAE8590464.1"/>
    </source>
</evidence>
<evidence type="ECO:0000313" key="2">
    <source>
        <dbReference type="Proteomes" id="UP000654075"/>
    </source>
</evidence>
<organism evidence="1 2">
    <name type="scientific">Polarella glacialis</name>
    <name type="common">Dinoflagellate</name>
    <dbReference type="NCBI Taxonomy" id="89957"/>
    <lineage>
        <taxon>Eukaryota</taxon>
        <taxon>Sar</taxon>
        <taxon>Alveolata</taxon>
        <taxon>Dinophyceae</taxon>
        <taxon>Suessiales</taxon>
        <taxon>Suessiaceae</taxon>
        <taxon>Polarella</taxon>
    </lineage>
</organism>
<dbReference type="EMBL" id="CAJNNV010004275">
    <property type="protein sequence ID" value="CAE8590464.1"/>
    <property type="molecule type" value="Genomic_DNA"/>
</dbReference>
<reference evidence="1" key="1">
    <citation type="submission" date="2021-02" db="EMBL/GenBank/DDBJ databases">
        <authorList>
            <person name="Dougan E. K."/>
            <person name="Rhodes N."/>
            <person name="Thang M."/>
            <person name="Chan C."/>
        </authorList>
    </citation>
    <scope>NUCLEOTIDE SEQUENCE</scope>
</reference>
<accession>A0A813DVX8</accession>
<name>A0A813DVX8_POLGL</name>
<proteinExistence type="predicted"/>